<evidence type="ECO:0000313" key="3">
    <source>
        <dbReference type="Proteomes" id="UP000277671"/>
    </source>
</evidence>
<dbReference type="SUPFAM" id="SSF52833">
    <property type="entry name" value="Thioredoxin-like"/>
    <property type="match status" value="1"/>
</dbReference>
<sequence>MMRPLSSSEHDAALSSGIAVLVFRWSESPACQQFQPELDKFVAQHPECPVWTVEAVEQKDLSELHHLRALPSIVVYRDGLPARRFAGSMSADDLAASVDEVSQADMQEEYNDWVLEMIEMLDTGEAGSPFVTAPQP</sequence>
<dbReference type="AlphaFoldDB" id="A0A495JSI2"/>
<evidence type="ECO:0000313" key="2">
    <source>
        <dbReference type="EMBL" id="RKR91322.1"/>
    </source>
</evidence>
<evidence type="ECO:0000259" key="1">
    <source>
        <dbReference type="Pfam" id="PF00085"/>
    </source>
</evidence>
<gene>
    <name evidence="2" type="ORF">BDK92_5716</name>
</gene>
<dbReference type="InterPro" id="IPR036249">
    <property type="entry name" value="Thioredoxin-like_sf"/>
</dbReference>
<name>A0A495JSI2_9ACTN</name>
<dbReference type="RefSeq" id="WP_121159442.1">
    <property type="nucleotide sequence ID" value="NZ_RBKT01000001.1"/>
</dbReference>
<keyword evidence="3" id="KW-1185">Reference proteome</keyword>
<dbReference type="EMBL" id="RBKT01000001">
    <property type="protein sequence ID" value="RKR91322.1"/>
    <property type="molecule type" value="Genomic_DNA"/>
</dbReference>
<dbReference type="InterPro" id="IPR013766">
    <property type="entry name" value="Thioredoxin_domain"/>
</dbReference>
<protein>
    <submittedName>
        <fullName evidence="2">Thioredoxin</fullName>
    </submittedName>
</protein>
<proteinExistence type="predicted"/>
<dbReference type="CDD" id="cd02947">
    <property type="entry name" value="TRX_family"/>
    <property type="match status" value="1"/>
</dbReference>
<dbReference type="Proteomes" id="UP000277671">
    <property type="component" value="Unassembled WGS sequence"/>
</dbReference>
<organism evidence="2 3">
    <name type="scientific">Micromonospora pisi</name>
    <dbReference type="NCBI Taxonomy" id="589240"/>
    <lineage>
        <taxon>Bacteria</taxon>
        <taxon>Bacillati</taxon>
        <taxon>Actinomycetota</taxon>
        <taxon>Actinomycetes</taxon>
        <taxon>Micromonosporales</taxon>
        <taxon>Micromonosporaceae</taxon>
        <taxon>Micromonospora</taxon>
    </lineage>
</organism>
<feature type="domain" description="Thioredoxin" evidence="1">
    <location>
        <begin position="6"/>
        <end position="99"/>
    </location>
</feature>
<dbReference type="Gene3D" id="3.40.30.10">
    <property type="entry name" value="Glutaredoxin"/>
    <property type="match status" value="1"/>
</dbReference>
<comment type="caution">
    <text evidence="2">The sequence shown here is derived from an EMBL/GenBank/DDBJ whole genome shotgun (WGS) entry which is preliminary data.</text>
</comment>
<reference evidence="2 3" key="1">
    <citation type="submission" date="2018-10" db="EMBL/GenBank/DDBJ databases">
        <title>Sequencing the genomes of 1000 actinobacteria strains.</title>
        <authorList>
            <person name="Klenk H.-P."/>
        </authorList>
    </citation>
    <scope>NUCLEOTIDE SEQUENCE [LARGE SCALE GENOMIC DNA]</scope>
    <source>
        <strain evidence="2 3">DSM 45175</strain>
    </source>
</reference>
<accession>A0A495JSI2</accession>
<dbReference type="OrthoDB" id="7629852at2"/>
<dbReference type="Pfam" id="PF00085">
    <property type="entry name" value="Thioredoxin"/>
    <property type="match status" value="1"/>
</dbReference>